<evidence type="ECO:0000313" key="8">
    <source>
        <dbReference type="EMBL" id="TIC70568.1"/>
    </source>
</evidence>
<sequence>MSTLPVRRTTRSRNVDENSTSTTNNLNRKVSTSTISTKAPTTKKTTTVENSTVLDGKRKRNALGDLTRTHANNDKSSTITTRDVNGKLVNKKPSTGLGKVDPTTTKRTTRSASNSSKPVDEGVPIDPTKRRVAKPATTQVKSKVGRPTTKKPTNVKQSQVEVEMDYVDEPDVKRQRTSSPGDELLLEAQRFEADEERRRLAKAKQNLPAADEGWEDLDAEDEGDPLMVSEYVVEIFEYMKILEQQTMPNPNYMDNQKELRWRMRGVLVDWLIEIHHKFRLLPETLFLAINIVDRFLSLRIVSIIKLQLVGLTAMLIAAKYEEVMCPTVANVVYMSDGGYEESELLKAEQYVLQILSWDLSYPNPIHFLRRVSKADDYDIETRTLAKYFMEISCVEEKLLRFPPSQIAAAATYLSRMCLDRGEWSANLVHYSGYSVLELLPCAQVMLDYVKSKDIKHDAFYRKYASKKFLKASTFVREWALGLYGPDGQANLEAEYRQECEDQGIQPR</sequence>
<dbReference type="InterPro" id="IPR048258">
    <property type="entry name" value="Cyclins_cyclin-box"/>
</dbReference>
<dbReference type="GO" id="GO:0016538">
    <property type="term" value="F:cyclin-dependent protein serine/threonine kinase regulator activity"/>
    <property type="evidence" value="ECO:0007669"/>
    <property type="project" value="InterPro"/>
</dbReference>
<evidence type="ECO:0000256" key="1">
    <source>
        <dbReference type="ARBA" id="ARBA00022618"/>
    </source>
</evidence>
<feature type="compositionally biased region" description="Polar residues" evidence="5">
    <location>
        <begin position="17"/>
        <end position="30"/>
    </location>
</feature>
<dbReference type="PROSITE" id="PS00292">
    <property type="entry name" value="CYCLINS"/>
    <property type="match status" value="1"/>
</dbReference>
<feature type="compositionally biased region" description="Polar residues" evidence="5">
    <location>
        <begin position="102"/>
        <end position="117"/>
    </location>
</feature>
<keyword evidence="2 4" id="KW-0195">Cyclin</keyword>
<dbReference type="PIRSF" id="PIRSF001771">
    <property type="entry name" value="Cyclin_A_B_D_E"/>
    <property type="match status" value="1"/>
</dbReference>
<dbReference type="InterPro" id="IPR046965">
    <property type="entry name" value="Cyclin_A/B-like"/>
</dbReference>
<evidence type="ECO:0000259" key="7">
    <source>
        <dbReference type="SMART" id="SM01332"/>
    </source>
</evidence>
<gene>
    <name evidence="8" type="ORF">E3Q02_00470</name>
</gene>
<evidence type="ECO:0000259" key="6">
    <source>
        <dbReference type="SMART" id="SM00385"/>
    </source>
</evidence>
<dbReference type="FunFam" id="1.10.472.10:FF:000001">
    <property type="entry name" value="G2/mitotic-specific cyclin"/>
    <property type="match status" value="1"/>
</dbReference>
<evidence type="ECO:0000256" key="3">
    <source>
        <dbReference type="ARBA" id="ARBA00023306"/>
    </source>
</evidence>
<dbReference type="GO" id="GO:0044772">
    <property type="term" value="P:mitotic cell cycle phase transition"/>
    <property type="evidence" value="ECO:0007669"/>
    <property type="project" value="InterPro"/>
</dbReference>
<feature type="domain" description="Cyclin C-terminal" evidence="7">
    <location>
        <begin position="362"/>
        <end position="477"/>
    </location>
</feature>
<dbReference type="Pfam" id="PF02984">
    <property type="entry name" value="Cyclin_C"/>
    <property type="match status" value="1"/>
</dbReference>
<dbReference type="EMBL" id="SPRW01000003">
    <property type="protein sequence ID" value="TIC70568.1"/>
    <property type="molecule type" value="Genomic_DNA"/>
</dbReference>
<dbReference type="InterPro" id="IPR004367">
    <property type="entry name" value="Cyclin_C-dom"/>
</dbReference>
<accession>A0AB38N1K6</accession>
<feature type="domain" description="Cyclin-like" evidence="6">
    <location>
        <begin position="366"/>
        <end position="447"/>
    </location>
</feature>
<feature type="region of interest" description="Disordered" evidence="5">
    <location>
        <begin position="1"/>
        <end position="158"/>
    </location>
</feature>
<keyword evidence="3" id="KW-0131">Cell cycle</keyword>
<feature type="compositionally biased region" description="Low complexity" evidence="5">
    <location>
        <begin position="31"/>
        <end position="52"/>
    </location>
</feature>
<dbReference type="Proteomes" id="UP000309601">
    <property type="component" value="Unassembled WGS sequence"/>
</dbReference>
<organism evidence="8 9">
    <name type="scientific">Wallemia mellicola</name>
    <dbReference type="NCBI Taxonomy" id="1708541"/>
    <lineage>
        <taxon>Eukaryota</taxon>
        <taxon>Fungi</taxon>
        <taxon>Dikarya</taxon>
        <taxon>Basidiomycota</taxon>
        <taxon>Wallemiomycotina</taxon>
        <taxon>Wallemiomycetes</taxon>
        <taxon>Wallemiales</taxon>
        <taxon>Wallemiaceae</taxon>
        <taxon>Wallemia</taxon>
    </lineage>
</organism>
<proteinExistence type="inferred from homology"/>
<dbReference type="GO" id="GO:0051301">
    <property type="term" value="P:cell division"/>
    <property type="evidence" value="ECO:0007669"/>
    <property type="project" value="UniProtKB-KW"/>
</dbReference>
<evidence type="ECO:0000313" key="9">
    <source>
        <dbReference type="Proteomes" id="UP000309601"/>
    </source>
</evidence>
<evidence type="ECO:0000256" key="2">
    <source>
        <dbReference type="ARBA" id="ARBA00023127"/>
    </source>
</evidence>
<dbReference type="InterPro" id="IPR039361">
    <property type="entry name" value="Cyclin"/>
</dbReference>
<feature type="compositionally biased region" description="Polar residues" evidence="5">
    <location>
        <begin position="74"/>
        <end position="83"/>
    </location>
</feature>
<dbReference type="CDD" id="cd20512">
    <property type="entry name" value="CYCLIN_CLBs_yeast_rpt2"/>
    <property type="match status" value="1"/>
</dbReference>
<dbReference type="InterPro" id="IPR006671">
    <property type="entry name" value="Cyclin_N"/>
</dbReference>
<dbReference type="AlphaFoldDB" id="A0AB38N1K6"/>
<comment type="caution">
    <text evidence="8">The sequence shown here is derived from an EMBL/GenBank/DDBJ whole genome shotgun (WGS) entry which is preliminary data.</text>
</comment>
<reference evidence="8 9" key="1">
    <citation type="submission" date="2019-03" db="EMBL/GenBank/DDBJ databases">
        <title>Sequencing 25 genomes of Wallemia mellicola.</title>
        <authorList>
            <person name="Gostincar C."/>
        </authorList>
    </citation>
    <scope>NUCLEOTIDE SEQUENCE [LARGE SCALE GENOMIC DNA]</scope>
    <source>
        <strain evidence="8 9">EXF-1274</strain>
    </source>
</reference>
<name>A0AB38N1K6_9BASI</name>
<feature type="domain" description="Cyclin-like" evidence="6">
    <location>
        <begin position="269"/>
        <end position="353"/>
    </location>
</feature>
<comment type="similarity">
    <text evidence="4">Belongs to the cyclin family.</text>
</comment>
<protein>
    <submittedName>
        <fullName evidence="8">G2/M-specific cyclin NimE</fullName>
    </submittedName>
</protein>
<dbReference type="Gene3D" id="1.10.472.10">
    <property type="entry name" value="Cyclin-like"/>
    <property type="match status" value="2"/>
</dbReference>
<dbReference type="SMART" id="SM00385">
    <property type="entry name" value="CYCLIN"/>
    <property type="match status" value="2"/>
</dbReference>
<dbReference type="SMART" id="SM01332">
    <property type="entry name" value="Cyclin_C"/>
    <property type="match status" value="1"/>
</dbReference>
<evidence type="ECO:0000256" key="4">
    <source>
        <dbReference type="RuleBase" id="RU000383"/>
    </source>
</evidence>
<dbReference type="Pfam" id="PF00134">
    <property type="entry name" value="Cyclin_N"/>
    <property type="match status" value="1"/>
</dbReference>
<dbReference type="CDD" id="cd20568">
    <property type="entry name" value="CYCLIN_CLBs_yeast_rpt1"/>
    <property type="match status" value="1"/>
</dbReference>
<keyword evidence="1" id="KW-0132">Cell division</keyword>
<dbReference type="InterPro" id="IPR013763">
    <property type="entry name" value="Cyclin-like_dom"/>
</dbReference>
<evidence type="ECO:0000256" key="5">
    <source>
        <dbReference type="SAM" id="MobiDB-lite"/>
    </source>
</evidence>
<dbReference type="InterPro" id="IPR036915">
    <property type="entry name" value="Cyclin-like_sf"/>
</dbReference>
<dbReference type="SUPFAM" id="SSF47954">
    <property type="entry name" value="Cyclin-like"/>
    <property type="match status" value="2"/>
</dbReference>
<dbReference type="PANTHER" id="PTHR10177">
    <property type="entry name" value="CYCLINS"/>
    <property type="match status" value="1"/>
</dbReference>